<dbReference type="EMBL" id="CAJVPT010008948">
    <property type="protein sequence ID" value="CAG8557074.1"/>
    <property type="molecule type" value="Genomic_DNA"/>
</dbReference>
<name>A0ACA9LYU0_9GLOM</name>
<evidence type="ECO:0000313" key="2">
    <source>
        <dbReference type="Proteomes" id="UP000789525"/>
    </source>
</evidence>
<keyword evidence="2" id="KW-1185">Reference proteome</keyword>
<gene>
    <name evidence="1" type="ORF">ACOLOM_LOCUS5084</name>
</gene>
<organism evidence="1 2">
    <name type="scientific">Acaulospora colombiana</name>
    <dbReference type="NCBI Taxonomy" id="27376"/>
    <lineage>
        <taxon>Eukaryota</taxon>
        <taxon>Fungi</taxon>
        <taxon>Fungi incertae sedis</taxon>
        <taxon>Mucoromycota</taxon>
        <taxon>Glomeromycotina</taxon>
        <taxon>Glomeromycetes</taxon>
        <taxon>Diversisporales</taxon>
        <taxon>Acaulosporaceae</taxon>
        <taxon>Acaulospora</taxon>
    </lineage>
</organism>
<evidence type="ECO:0000313" key="1">
    <source>
        <dbReference type="EMBL" id="CAG8557074.1"/>
    </source>
</evidence>
<reference evidence="1" key="1">
    <citation type="submission" date="2021-06" db="EMBL/GenBank/DDBJ databases">
        <authorList>
            <person name="Kallberg Y."/>
            <person name="Tangrot J."/>
            <person name="Rosling A."/>
        </authorList>
    </citation>
    <scope>NUCLEOTIDE SEQUENCE</scope>
    <source>
        <strain evidence="1">CL356</strain>
    </source>
</reference>
<sequence>MSSPYVILVGTVMSVIVLLVCSYCYFRTIMEIRVATKKASIIGAVPKNNNNNPPRGRQGSTMARSISDSRSSEIEARVTKKVMGYILVFILQWFPTIPYDIYEFLDINTAWVYVLVVIAINMGGIGNAVCYVLNEGWSLHSNNSSLNTEERGDTGRTLSSNVKNKEKENNNSVNSTSLQEHFTETGHSQAVMINDDQQDLCHV</sequence>
<protein>
    <submittedName>
        <fullName evidence="1">300_t:CDS:1</fullName>
    </submittedName>
</protein>
<dbReference type="Proteomes" id="UP000789525">
    <property type="component" value="Unassembled WGS sequence"/>
</dbReference>
<comment type="caution">
    <text evidence="1">The sequence shown here is derived from an EMBL/GenBank/DDBJ whole genome shotgun (WGS) entry which is preliminary data.</text>
</comment>
<proteinExistence type="predicted"/>
<accession>A0ACA9LYU0</accession>